<keyword evidence="4" id="KW-0762">Sugar transport</keyword>
<evidence type="ECO:0000256" key="6">
    <source>
        <dbReference type="ARBA" id="ARBA00022683"/>
    </source>
</evidence>
<evidence type="ECO:0000256" key="4">
    <source>
        <dbReference type="ARBA" id="ARBA00022597"/>
    </source>
</evidence>
<dbReference type="CDD" id="cd00006">
    <property type="entry name" value="PTS_IIA_man"/>
    <property type="match status" value="1"/>
</dbReference>
<evidence type="ECO:0000259" key="8">
    <source>
        <dbReference type="PROSITE" id="PS51096"/>
    </source>
</evidence>
<dbReference type="Pfam" id="PF03610">
    <property type="entry name" value="EIIA-man"/>
    <property type="match status" value="1"/>
</dbReference>
<dbReference type="AlphaFoldDB" id="A0A1K2I8V5"/>
<dbReference type="PANTHER" id="PTHR33799:SF1">
    <property type="entry name" value="PTS SYSTEM MANNOSE-SPECIFIC EIIAB COMPONENT-RELATED"/>
    <property type="match status" value="1"/>
</dbReference>
<organism evidence="9">
    <name type="scientific">Loigolactobacillus rennini</name>
    <dbReference type="NCBI Taxonomy" id="238013"/>
    <lineage>
        <taxon>Bacteria</taxon>
        <taxon>Bacillati</taxon>
        <taxon>Bacillota</taxon>
        <taxon>Bacilli</taxon>
        <taxon>Lactobacillales</taxon>
        <taxon>Lactobacillaceae</taxon>
        <taxon>Loigolactobacillus</taxon>
    </lineage>
</organism>
<accession>A0A1K2I8V5</accession>
<dbReference type="InterPro" id="IPR004701">
    <property type="entry name" value="PTS_EIIA_man-typ"/>
</dbReference>
<dbReference type="InterPro" id="IPR036662">
    <property type="entry name" value="PTS_EIIA_man-typ_sf"/>
</dbReference>
<dbReference type="EC" id="2.7.1.191" evidence="9"/>
<evidence type="ECO:0000256" key="1">
    <source>
        <dbReference type="ARBA" id="ARBA00004496"/>
    </source>
</evidence>
<dbReference type="GO" id="GO:0016020">
    <property type="term" value="C:membrane"/>
    <property type="evidence" value="ECO:0007669"/>
    <property type="project" value="InterPro"/>
</dbReference>
<keyword evidence="3" id="KW-0963">Cytoplasm</keyword>
<dbReference type="EMBL" id="LT634362">
    <property type="protein sequence ID" value="SFZ88807.1"/>
    <property type="molecule type" value="Genomic_DNA"/>
</dbReference>
<keyword evidence="7" id="KW-0418">Kinase</keyword>
<dbReference type="InterPro" id="IPR033887">
    <property type="entry name" value="PTS_IIA_man"/>
</dbReference>
<comment type="subcellular location">
    <subcellularLocation>
        <location evidence="1">Cytoplasm</location>
    </subcellularLocation>
</comment>
<evidence type="ECO:0000256" key="7">
    <source>
        <dbReference type="ARBA" id="ARBA00022777"/>
    </source>
</evidence>
<dbReference type="PANTHER" id="PTHR33799">
    <property type="entry name" value="PTS PERMEASE-RELATED-RELATED"/>
    <property type="match status" value="1"/>
</dbReference>
<proteinExistence type="predicted"/>
<dbReference type="GO" id="GO:0009401">
    <property type="term" value="P:phosphoenolpyruvate-dependent sugar phosphotransferase system"/>
    <property type="evidence" value="ECO:0007669"/>
    <property type="project" value="UniProtKB-KW"/>
</dbReference>
<keyword evidence="6" id="KW-0598">Phosphotransferase system</keyword>
<dbReference type="GO" id="GO:0016301">
    <property type="term" value="F:kinase activity"/>
    <property type="evidence" value="ECO:0007669"/>
    <property type="project" value="UniProtKB-KW"/>
</dbReference>
<dbReference type="InterPro" id="IPR051471">
    <property type="entry name" value="Bacterial_PTS_sugar_comp"/>
</dbReference>
<dbReference type="PROSITE" id="PS51096">
    <property type="entry name" value="PTS_EIIA_TYPE_4"/>
    <property type="match status" value="1"/>
</dbReference>
<keyword evidence="5 9" id="KW-0808">Transferase</keyword>
<evidence type="ECO:0000256" key="2">
    <source>
        <dbReference type="ARBA" id="ARBA00022448"/>
    </source>
</evidence>
<dbReference type="SUPFAM" id="SSF53062">
    <property type="entry name" value="PTS system fructose IIA component-like"/>
    <property type="match status" value="1"/>
</dbReference>
<reference evidence="9" key="1">
    <citation type="submission" date="2016-11" db="EMBL/GenBank/DDBJ databases">
        <authorList>
            <person name="Jaros S."/>
            <person name="Januszkiewicz K."/>
            <person name="Wedrychowicz H."/>
        </authorList>
    </citation>
    <scope>NUCLEOTIDE SEQUENCE</scope>
    <source>
        <strain evidence="9">ACA-DC 565</strain>
    </source>
</reference>
<feature type="domain" description="PTS EIIA type-4" evidence="8">
    <location>
        <begin position="1"/>
        <end position="122"/>
    </location>
</feature>
<evidence type="ECO:0000313" key="9">
    <source>
        <dbReference type="EMBL" id="SFZ88807.1"/>
    </source>
</evidence>
<keyword evidence="2" id="KW-0813">Transport</keyword>
<sequence length="140" mass="14803">MRLLLMSHGNMAQETLRSAELILGKIEQATAIGLQPEEGPDELFADAEKALAGIKPDESAVVLVDLLGGTPSNVVVRLLAAHPNLKIASGLNLPMLIDFVNQQLMGKTFDKAQLLTAARNGVMDVNQALADSADADGDED</sequence>
<evidence type="ECO:0000256" key="3">
    <source>
        <dbReference type="ARBA" id="ARBA00022490"/>
    </source>
</evidence>
<dbReference type="GO" id="GO:0005737">
    <property type="term" value="C:cytoplasm"/>
    <property type="evidence" value="ECO:0007669"/>
    <property type="project" value="UniProtKB-SubCell"/>
</dbReference>
<evidence type="ECO:0000256" key="5">
    <source>
        <dbReference type="ARBA" id="ARBA00022679"/>
    </source>
</evidence>
<dbReference type="Gene3D" id="3.40.50.510">
    <property type="entry name" value="Phosphotransferase system, mannose-type IIA component"/>
    <property type="match status" value="1"/>
</dbReference>
<name>A0A1K2I8V5_9LACO</name>
<gene>
    <name evidence="9" type="ORF">LREN565_1920</name>
</gene>
<protein>
    <submittedName>
        <fullName evidence="9">PTS system, mannose-specific IIB component / PTS system, mannose-specific IIA component</fullName>
        <ecNumber evidence="9">2.7.1.191</ecNumber>
    </submittedName>
</protein>